<dbReference type="EMBL" id="JACGWK010000007">
    <property type="protein sequence ID" value="KAL0343389.1"/>
    <property type="molecule type" value="Genomic_DNA"/>
</dbReference>
<accession>A0AAW2NL64</accession>
<keyword evidence="2" id="KW-1133">Transmembrane helix</keyword>
<dbReference type="InterPro" id="IPR002528">
    <property type="entry name" value="MATE_fam"/>
</dbReference>
<evidence type="ECO:0000256" key="1">
    <source>
        <dbReference type="ARBA" id="ARBA00010199"/>
    </source>
</evidence>
<feature type="transmembrane region" description="Helical" evidence="2">
    <location>
        <begin position="325"/>
        <end position="345"/>
    </location>
</feature>
<keyword evidence="2" id="KW-0812">Transmembrane</keyword>
<dbReference type="GO" id="GO:0016020">
    <property type="term" value="C:membrane"/>
    <property type="evidence" value="ECO:0007669"/>
    <property type="project" value="InterPro"/>
</dbReference>
<proteinExistence type="inferred from homology"/>
<dbReference type="GO" id="GO:0042910">
    <property type="term" value="F:xenobiotic transmembrane transporter activity"/>
    <property type="evidence" value="ECO:0007669"/>
    <property type="project" value="InterPro"/>
</dbReference>
<name>A0AAW2NL64_9LAMI</name>
<dbReference type="Pfam" id="PF01554">
    <property type="entry name" value="MatE"/>
    <property type="match status" value="1"/>
</dbReference>
<reference evidence="3" key="2">
    <citation type="journal article" date="2024" name="Plant">
        <title>Genomic evolution and insights into agronomic trait innovations of Sesamum species.</title>
        <authorList>
            <person name="Miao H."/>
            <person name="Wang L."/>
            <person name="Qu L."/>
            <person name="Liu H."/>
            <person name="Sun Y."/>
            <person name="Le M."/>
            <person name="Wang Q."/>
            <person name="Wei S."/>
            <person name="Zheng Y."/>
            <person name="Lin W."/>
            <person name="Duan Y."/>
            <person name="Cao H."/>
            <person name="Xiong S."/>
            <person name="Wang X."/>
            <person name="Wei L."/>
            <person name="Li C."/>
            <person name="Ma Q."/>
            <person name="Ju M."/>
            <person name="Zhao R."/>
            <person name="Li G."/>
            <person name="Mu C."/>
            <person name="Tian Q."/>
            <person name="Mei H."/>
            <person name="Zhang T."/>
            <person name="Gao T."/>
            <person name="Zhang H."/>
        </authorList>
    </citation>
    <scope>NUCLEOTIDE SEQUENCE</scope>
    <source>
        <strain evidence="3">G01</strain>
    </source>
</reference>
<gene>
    <name evidence="3" type="ORF">Sangu_1226300</name>
</gene>
<evidence type="ECO:0000256" key="2">
    <source>
        <dbReference type="SAM" id="Phobius"/>
    </source>
</evidence>
<sequence length="374" mass="41254">MEPEQLLLVHENEGTRNDLAEKWEVLFSEVYKVIWLAWPMVVVSVSQYLVQAVPMMMLGHLDKLALSSAAIATSLSTVTGYSLIVRQAVDLDWPRPCNLRRSWKVFNLAHPFTVLLCHSSVIGSVSADSEFNSSDAVKYSSFSRPPSASFLGSYIQAKARKCWCSSFYSLEWWTVEIIILCGGLLPNPELETSVLSICTRVSNELGAGKAQAAQLAVSTVLVLSIVEFVIASTVILFAVINWDICLNAKCASATLCDFSVYCQMTTTGLRLYFNSFLFMPIAAGVARGSGWQHIGAYVNLGAYYLVGVPVSLLLGFVLPMKGKGLWCGLIAGAMGQSILLVIITFRTDWEKQAREARRRIFDSEGKLLNHDQLI</sequence>
<keyword evidence="2" id="KW-0472">Membrane</keyword>
<comment type="similarity">
    <text evidence="1">Belongs to the multi antimicrobial extrusion (MATE) (TC 2.A.66.1) family.</text>
</comment>
<organism evidence="3">
    <name type="scientific">Sesamum angustifolium</name>
    <dbReference type="NCBI Taxonomy" id="2727405"/>
    <lineage>
        <taxon>Eukaryota</taxon>
        <taxon>Viridiplantae</taxon>
        <taxon>Streptophyta</taxon>
        <taxon>Embryophyta</taxon>
        <taxon>Tracheophyta</taxon>
        <taxon>Spermatophyta</taxon>
        <taxon>Magnoliopsida</taxon>
        <taxon>eudicotyledons</taxon>
        <taxon>Gunneridae</taxon>
        <taxon>Pentapetalae</taxon>
        <taxon>asterids</taxon>
        <taxon>lamiids</taxon>
        <taxon>Lamiales</taxon>
        <taxon>Pedaliaceae</taxon>
        <taxon>Sesamum</taxon>
    </lineage>
</organism>
<feature type="transmembrane region" description="Helical" evidence="2">
    <location>
        <begin position="296"/>
        <end position="318"/>
    </location>
</feature>
<feature type="transmembrane region" description="Helical" evidence="2">
    <location>
        <begin position="215"/>
        <end position="239"/>
    </location>
</feature>
<comment type="caution">
    <text evidence="3">The sequence shown here is derived from an EMBL/GenBank/DDBJ whole genome shotgun (WGS) entry which is preliminary data.</text>
</comment>
<protein>
    <submittedName>
        <fullName evidence="3">Protein DETOXIFICATION 8</fullName>
    </submittedName>
</protein>
<feature type="transmembrane region" description="Helical" evidence="2">
    <location>
        <begin position="271"/>
        <end position="290"/>
    </location>
</feature>
<reference evidence="3" key="1">
    <citation type="submission" date="2020-06" db="EMBL/GenBank/DDBJ databases">
        <authorList>
            <person name="Li T."/>
            <person name="Hu X."/>
            <person name="Zhang T."/>
            <person name="Song X."/>
            <person name="Zhang H."/>
            <person name="Dai N."/>
            <person name="Sheng W."/>
            <person name="Hou X."/>
            <person name="Wei L."/>
        </authorList>
    </citation>
    <scope>NUCLEOTIDE SEQUENCE</scope>
    <source>
        <strain evidence="3">G01</strain>
        <tissue evidence="3">Leaf</tissue>
    </source>
</reference>
<dbReference type="PANTHER" id="PTHR11206">
    <property type="entry name" value="MULTIDRUG RESISTANCE PROTEIN"/>
    <property type="match status" value="1"/>
</dbReference>
<dbReference type="GO" id="GO:0015297">
    <property type="term" value="F:antiporter activity"/>
    <property type="evidence" value="ECO:0007669"/>
    <property type="project" value="InterPro"/>
</dbReference>
<dbReference type="AlphaFoldDB" id="A0AAW2NL64"/>
<evidence type="ECO:0000313" key="3">
    <source>
        <dbReference type="EMBL" id="KAL0343389.1"/>
    </source>
</evidence>